<dbReference type="PANTHER" id="PTHR43266">
    <property type="entry name" value="MACROLIDE-EFFLUX PROTEIN"/>
    <property type="match status" value="1"/>
</dbReference>
<evidence type="ECO:0000256" key="1">
    <source>
        <dbReference type="ARBA" id="ARBA00004651"/>
    </source>
</evidence>
<name>A0ABR6WN02_9FIRM</name>
<keyword evidence="2" id="KW-0813">Transport</keyword>
<keyword evidence="3" id="KW-1003">Cell membrane</keyword>
<organism evidence="9 10">
    <name type="scientific">Acetobacterium tundrae</name>
    <dbReference type="NCBI Taxonomy" id="132932"/>
    <lineage>
        <taxon>Bacteria</taxon>
        <taxon>Bacillati</taxon>
        <taxon>Bacillota</taxon>
        <taxon>Clostridia</taxon>
        <taxon>Eubacteriales</taxon>
        <taxon>Eubacteriaceae</taxon>
        <taxon>Acetobacterium</taxon>
    </lineage>
</organism>
<feature type="transmembrane region" description="Helical" evidence="7">
    <location>
        <begin position="386"/>
        <end position="406"/>
    </location>
</feature>
<evidence type="ECO:0000256" key="5">
    <source>
        <dbReference type="ARBA" id="ARBA00022989"/>
    </source>
</evidence>
<gene>
    <name evidence="9" type="ORF">GH807_10785</name>
</gene>
<dbReference type="InterPro" id="IPR036259">
    <property type="entry name" value="MFS_trans_sf"/>
</dbReference>
<dbReference type="EMBL" id="WJBB01000012">
    <property type="protein sequence ID" value="MBC3797530.1"/>
    <property type="molecule type" value="Genomic_DNA"/>
</dbReference>
<feature type="transmembrane region" description="Helical" evidence="7">
    <location>
        <begin position="293"/>
        <end position="313"/>
    </location>
</feature>
<feature type="transmembrane region" description="Helical" evidence="7">
    <location>
        <begin position="359"/>
        <end position="380"/>
    </location>
</feature>
<feature type="transmembrane region" description="Helical" evidence="7">
    <location>
        <begin position="12"/>
        <end position="37"/>
    </location>
</feature>
<feature type="transmembrane region" description="Helical" evidence="7">
    <location>
        <begin position="43"/>
        <end position="64"/>
    </location>
</feature>
<dbReference type="Gene3D" id="1.20.1250.20">
    <property type="entry name" value="MFS general substrate transporter like domains"/>
    <property type="match status" value="1"/>
</dbReference>
<dbReference type="SUPFAM" id="SSF103473">
    <property type="entry name" value="MFS general substrate transporter"/>
    <property type="match status" value="1"/>
</dbReference>
<dbReference type="Pfam" id="PF07690">
    <property type="entry name" value="MFS_1"/>
    <property type="match status" value="1"/>
</dbReference>
<proteinExistence type="predicted"/>
<comment type="subcellular location">
    <subcellularLocation>
        <location evidence="1">Cell membrane</location>
        <topology evidence="1">Multi-pass membrane protein</topology>
    </subcellularLocation>
</comment>
<keyword evidence="10" id="KW-1185">Reference proteome</keyword>
<dbReference type="CDD" id="cd06173">
    <property type="entry name" value="MFS_MefA_like"/>
    <property type="match status" value="1"/>
</dbReference>
<feature type="transmembrane region" description="Helical" evidence="7">
    <location>
        <begin position="76"/>
        <end position="96"/>
    </location>
</feature>
<evidence type="ECO:0000256" key="3">
    <source>
        <dbReference type="ARBA" id="ARBA00022475"/>
    </source>
</evidence>
<keyword evidence="4 7" id="KW-0812">Transmembrane</keyword>
<dbReference type="InterPro" id="IPR011701">
    <property type="entry name" value="MFS"/>
</dbReference>
<keyword evidence="5 7" id="KW-1133">Transmembrane helix</keyword>
<protein>
    <submittedName>
        <fullName evidence="9">MFS transporter</fullName>
    </submittedName>
</protein>
<evidence type="ECO:0000256" key="7">
    <source>
        <dbReference type="SAM" id="Phobius"/>
    </source>
</evidence>
<keyword evidence="6 7" id="KW-0472">Membrane</keyword>
<dbReference type="RefSeq" id="WP_148604088.1">
    <property type="nucleotide sequence ID" value="NZ_RXYB01000012.1"/>
</dbReference>
<feature type="transmembrane region" description="Helical" evidence="7">
    <location>
        <begin position="319"/>
        <end position="339"/>
    </location>
</feature>
<feature type="transmembrane region" description="Helical" evidence="7">
    <location>
        <begin position="171"/>
        <end position="190"/>
    </location>
</feature>
<feature type="transmembrane region" description="Helical" evidence="7">
    <location>
        <begin position="261"/>
        <end position="281"/>
    </location>
</feature>
<sequence>MKEPKLFNKNFTLIGIGQLISMFGNSLQRFAFSLYILDLTGSAAMFSLIISLAILPTIILAPIGGAIADRMSKKRIMVVLDFCCALIIGFFTVFIYGNNNQILWIGILIFALSTVNSIYEPTVRASIPSVIPKEHYNAGNSMVSQISALTMLLGPISAGFLYGFFGLQVILVINMISFFVAGVMELFLLIPFEKTKMEASPIVTYISDIKSTLIFLYRDKPFVLYLLFIAAGINLFLTPLYTVGVPYVEKIVLGVSNQLYGISEAILGIGMIVGAMLSTTLAKYNPFEKLHRLFVFMGLGILGMGLCLTPWILGNTPTAYGLFTFFGFILMFFVANVNIQSLTFIQQQVPQNLMGKTMALTAALSTAFMPIGQVLFGQLYDKLSSGLIGIYILVMILSLGFAKIIYRMNYNRQQCI</sequence>
<evidence type="ECO:0000256" key="6">
    <source>
        <dbReference type="ARBA" id="ARBA00023136"/>
    </source>
</evidence>
<dbReference type="PANTHER" id="PTHR43266:SF9">
    <property type="entry name" value="PERMEASE, MAJOR FACILITATOR SUPERFAMILY-RELATED"/>
    <property type="match status" value="1"/>
</dbReference>
<dbReference type="InterPro" id="IPR020846">
    <property type="entry name" value="MFS_dom"/>
</dbReference>
<accession>A0ABR6WN02</accession>
<feature type="domain" description="Major facilitator superfamily (MFS) profile" evidence="8">
    <location>
        <begin position="10"/>
        <end position="412"/>
    </location>
</feature>
<evidence type="ECO:0000313" key="9">
    <source>
        <dbReference type="EMBL" id="MBC3797530.1"/>
    </source>
</evidence>
<feature type="transmembrane region" description="Helical" evidence="7">
    <location>
        <begin position="102"/>
        <end position="119"/>
    </location>
</feature>
<reference evidence="9 10" key="1">
    <citation type="journal article" date="2020" name="mSystems">
        <title>Defining Genomic and Predicted Metabolic Features of the Acetobacterium Genus.</title>
        <authorList>
            <person name="Ross D.E."/>
            <person name="Marshall C.W."/>
            <person name="Gulliver D."/>
            <person name="May H.D."/>
            <person name="Norman R.S."/>
        </authorList>
    </citation>
    <scope>NUCLEOTIDE SEQUENCE [LARGE SCALE GENOMIC DNA]</scope>
    <source>
        <strain evidence="9 10">DSM 9173</strain>
    </source>
</reference>
<comment type="caution">
    <text evidence="9">The sequence shown here is derived from an EMBL/GenBank/DDBJ whole genome shotgun (WGS) entry which is preliminary data.</text>
</comment>
<dbReference type="Proteomes" id="UP000653358">
    <property type="component" value="Unassembled WGS sequence"/>
</dbReference>
<evidence type="ECO:0000259" key="8">
    <source>
        <dbReference type="PROSITE" id="PS50850"/>
    </source>
</evidence>
<feature type="transmembrane region" description="Helical" evidence="7">
    <location>
        <begin position="146"/>
        <end position="165"/>
    </location>
</feature>
<evidence type="ECO:0000256" key="4">
    <source>
        <dbReference type="ARBA" id="ARBA00022692"/>
    </source>
</evidence>
<dbReference type="PROSITE" id="PS50850">
    <property type="entry name" value="MFS"/>
    <property type="match status" value="1"/>
</dbReference>
<evidence type="ECO:0000313" key="10">
    <source>
        <dbReference type="Proteomes" id="UP000653358"/>
    </source>
</evidence>
<evidence type="ECO:0000256" key="2">
    <source>
        <dbReference type="ARBA" id="ARBA00022448"/>
    </source>
</evidence>
<feature type="transmembrane region" description="Helical" evidence="7">
    <location>
        <begin position="222"/>
        <end position="241"/>
    </location>
</feature>